<dbReference type="InterPro" id="IPR000600">
    <property type="entry name" value="ROK"/>
</dbReference>
<dbReference type="Pfam" id="PF00480">
    <property type="entry name" value="ROK"/>
    <property type="match status" value="1"/>
</dbReference>
<accession>A0A1I0TYM2</accession>
<dbReference type="Gene3D" id="1.10.10.10">
    <property type="entry name" value="Winged helix-like DNA-binding domain superfamily/Winged helix DNA-binding domain"/>
    <property type="match status" value="1"/>
</dbReference>
<dbReference type="PANTHER" id="PTHR18964:SF169">
    <property type="entry name" value="N-ACETYLMANNOSAMINE KINASE"/>
    <property type="match status" value="1"/>
</dbReference>
<dbReference type="GO" id="GO:0009384">
    <property type="term" value="F:N-acylmannosamine kinase activity"/>
    <property type="evidence" value="ECO:0007669"/>
    <property type="project" value="TreeGrafter"/>
</dbReference>
<name>A0A1I0TYM2_9RHOB</name>
<feature type="region of interest" description="Disordered" evidence="1">
    <location>
        <begin position="373"/>
        <end position="407"/>
    </location>
</feature>
<dbReference type="GO" id="GO:0019262">
    <property type="term" value="P:N-acetylneuraminate catabolic process"/>
    <property type="evidence" value="ECO:0007669"/>
    <property type="project" value="TreeGrafter"/>
</dbReference>
<evidence type="ECO:0000313" key="2">
    <source>
        <dbReference type="EMBL" id="SFA57009.1"/>
    </source>
</evidence>
<dbReference type="Gene3D" id="3.30.420.40">
    <property type="match status" value="2"/>
</dbReference>
<keyword evidence="2" id="KW-0418">Kinase</keyword>
<gene>
    <name evidence="2" type="ORF">SAMN04487972_11653</name>
</gene>
<dbReference type="RefSeq" id="WP_052081497.1">
    <property type="nucleotide sequence ID" value="NZ_FOJO01000016.1"/>
</dbReference>
<dbReference type="SUPFAM" id="SSF53067">
    <property type="entry name" value="Actin-like ATPase domain"/>
    <property type="match status" value="1"/>
</dbReference>
<dbReference type="PANTHER" id="PTHR18964">
    <property type="entry name" value="ROK (REPRESSOR, ORF, KINASE) FAMILY"/>
    <property type="match status" value="1"/>
</dbReference>
<dbReference type="Proteomes" id="UP000182312">
    <property type="component" value="Unassembled WGS sequence"/>
</dbReference>
<evidence type="ECO:0000256" key="1">
    <source>
        <dbReference type="SAM" id="MobiDB-lite"/>
    </source>
</evidence>
<dbReference type="EMBL" id="FOJO01000016">
    <property type="protein sequence ID" value="SFA57009.1"/>
    <property type="molecule type" value="Genomic_DNA"/>
</dbReference>
<dbReference type="AlphaFoldDB" id="A0A1I0TYM2"/>
<dbReference type="Pfam" id="PF13412">
    <property type="entry name" value="HTH_24"/>
    <property type="match status" value="1"/>
</dbReference>
<dbReference type="SUPFAM" id="SSF46785">
    <property type="entry name" value="Winged helix' DNA-binding domain"/>
    <property type="match status" value="1"/>
</dbReference>
<evidence type="ECO:0000313" key="3">
    <source>
        <dbReference type="Proteomes" id="UP000182312"/>
    </source>
</evidence>
<dbReference type="InterPro" id="IPR043129">
    <property type="entry name" value="ATPase_NBD"/>
</dbReference>
<dbReference type="InterPro" id="IPR036388">
    <property type="entry name" value="WH-like_DNA-bd_sf"/>
</dbReference>
<feature type="compositionally biased region" description="Basic and acidic residues" evidence="1">
    <location>
        <begin position="386"/>
        <end position="407"/>
    </location>
</feature>
<organism evidence="2 3">
    <name type="scientific">Paracoccus halophilus</name>
    <dbReference type="NCBI Taxonomy" id="376733"/>
    <lineage>
        <taxon>Bacteria</taxon>
        <taxon>Pseudomonadati</taxon>
        <taxon>Pseudomonadota</taxon>
        <taxon>Alphaproteobacteria</taxon>
        <taxon>Rhodobacterales</taxon>
        <taxon>Paracoccaceae</taxon>
        <taxon>Paracoccus</taxon>
    </lineage>
</organism>
<dbReference type="CDD" id="cd23763">
    <property type="entry name" value="ASKHA_ATPase_ROK"/>
    <property type="match status" value="1"/>
</dbReference>
<protein>
    <submittedName>
        <fullName evidence="2">Sugar kinase of the NBD/HSP70 family, may contain an N-terminal HTH domain</fullName>
    </submittedName>
</protein>
<sequence length="407" mass="43465">MPGITPPAWTPQGARSQNERLIMWLIRRNGPMPRAALAQATGLSAQAVSNITRELIAAGLLDAEGERRRGKVGQPLLPLALKPEGALFLGLKVGRRVAELVLVDFLGGIRQMRTLPYDFPQPDRIHEFAVQGVAAILGELTDSLRARLSGMGIAIPFYLWDWGHEMAPWRGRDLRAGLEQALGLPVWLENDASCACGAEMMFGAGGLPADFLYFYIAHFAGGGVVLDGRLRLGPSRNAGAMGSYPVPGGQQVLDVASVSVLEAMLGRPLPLPLEDRQWQLPAALRREWLDKSAAVLSHAALGAVAVLDLPLVVIDGAMPDALRDALVAATAERMAAARHHGITLPELRAGTLGRRARALGAAALPLDEGFLPGGAFSAPRPGRNGNETRETPPRSRGQAERKTGHGR</sequence>
<reference evidence="2 3" key="1">
    <citation type="submission" date="2016-10" db="EMBL/GenBank/DDBJ databases">
        <authorList>
            <person name="de Groot N.N."/>
        </authorList>
    </citation>
    <scope>NUCLEOTIDE SEQUENCE [LARGE SCALE GENOMIC DNA]</scope>
    <source>
        <strain evidence="2 3">CGMCC 1.6117</strain>
    </source>
</reference>
<keyword evidence="2" id="KW-0808">Transferase</keyword>
<proteinExistence type="predicted"/>
<dbReference type="OrthoDB" id="49685at2"/>
<dbReference type="InterPro" id="IPR036390">
    <property type="entry name" value="WH_DNA-bd_sf"/>
</dbReference>